<dbReference type="STRING" id="1094715.GCA_000236165_02547"/>
<dbReference type="EMBL" id="EU661365">
    <property type="protein sequence ID" value="ACF77011.1"/>
    <property type="molecule type" value="Genomic_DNA"/>
</dbReference>
<proteinExistence type="predicted"/>
<evidence type="ECO:0000313" key="4">
    <source>
        <dbReference type="Proteomes" id="UP000254554"/>
    </source>
</evidence>
<dbReference type="Proteomes" id="UP000254554">
    <property type="component" value="Unassembled WGS sequence"/>
</dbReference>
<dbReference type="GeneID" id="93293461"/>
<reference evidence="2" key="1">
    <citation type="submission" date="2008-04" db="EMBL/GenBank/DDBJ databases">
        <title>The Legionella dumoffii Fir-IcmQ region.</title>
        <authorList>
            <person name="Kaplan-Zeevi M."/>
            <person name="Segal G."/>
        </authorList>
    </citation>
    <scope>NUCLEOTIDE SEQUENCE</scope>
</reference>
<evidence type="ECO:0000256" key="1">
    <source>
        <dbReference type="SAM" id="MobiDB-lite"/>
    </source>
</evidence>
<sequence length="111" mass="12040">MGFFQSDRFAQAEQGEPAAEVDTQIEGLNQTVGKMMAVVSAKSDAEGLDWLKDATSKLDTVKKVIIEGPNALPQEAQEKTQFKEEIQKIKATTEIGQEEPVNENTSSLGLG</sequence>
<dbReference type="AlphaFoldDB" id="D6BJN8"/>
<dbReference type="RefSeq" id="WP_010654719.1">
    <property type="nucleotide sequence ID" value="NZ_JAPHOO010000001.1"/>
</dbReference>
<keyword evidence="4" id="KW-1185">Reference proteome</keyword>
<gene>
    <name evidence="2" type="primary">fir</name>
    <name evidence="3" type="ORF">NCTC11370_02702</name>
</gene>
<dbReference type="EMBL" id="UGGT01000001">
    <property type="protein sequence ID" value="STO22610.1"/>
    <property type="molecule type" value="Genomic_DNA"/>
</dbReference>
<name>D6BJN8_9GAMM</name>
<organism evidence="2">
    <name type="scientific">Fluoribacter dumoffii</name>
    <dbReference type="NCBI Taxonomy" id="463"/>
    <lineage>
        <taxon>Bacteria</taxon>
        <taxon>Pseudomonadati</taxon>
        <taxon>Pseudomonadota</taxon>
        <taxon>Gammaproteobacteria</taxon>
        <taxon>Legionellales</taxon>
        <taxon>Legionellaceae</taxon>
        <taxon>Fluoribacter</taxon>
    </lineage>
</organism>
<feature type="region of interest" description="Disordered" evidence="1">
    <location>
        <begin position="1"/>
        <end position="21"/>
    </location>
</feature>
<protein>
    <submittedName>
        <fullName evidence="2">Fir</fullName>
    </submittedName>
</protein>
<evidence type="ECO:0000313" key="3">
    <source>
        <dbReference type="EMBL" id="STO22610.1"/>
    </source>
</evidence>
<evidence type="ECO:0000313" key="2">
    <source>
        <dbReference type="EMBL" id="ACF77011.1"/>
    </source>
</evidence>
<accession>D6BJN8</accession>
<reference evidence="3 4" key="2">
    <citation type="submission" date="2018-06" db="EMBL/GenBank/DDBJ databases">
        <authorList>
            <consortium name="Pathogen Informatics"/>
            <person name="Doyle S."/>
        </authorList>
    </citation>
    <scope>NUCLEOTIDE SEQUENCE [LARGE SCALE GENOMIC DNA]</scope>
    <source>
        <strain evidence="3 4">NCTC11370</strain>
    </source>
</reference>